<gene>
    <name evidence="2" type="ORF">ES319_A13G140900v1</name>
</gene>
<accession>A0A5J5SZ21</accession>
<feature type="transmembrane region" description="Helical" evidence="1">
    <location>
        <begin position="76"/>
        <end position="97"/>
    </location>
</feature>
<keyword evidence="1" id="KW-1133">Transmembrane helix</keyword>
<organism evidence="2 3">
    <name type="scientific">Gossypium barbadense</name>
    <name type="common">Sea Island cotton</name>
    <name type="synonym">Hibiscus barbadensis</name>
    <dbReference type="NCBI Taxonomy" id="3634"/>
    <lineage>
        <taxon>Eukaryota</taxon>
        <taxon>Viridiplantae</taxon>
        <taxon>Streptophyta</taxon>
        <taxon>Embryophyta</taxon>
        <taxon>Tracheophyta</taxon>
        <taxon>Spermatophyta</taxon>
        <taxon>Magnoliopsida</taxon>
        <taxon>eudicotyledons</taxon>
        <taxon>Gunneridae</taxon>
        <taxon>Pentapetalae</taxon>
        <taxon>rosids</taxon>
        <taxon>malvids</taxon>
        <taxon>Malvales</taxon>
        <taxon>Malvaceae</taxon>
        <taxon>Malvoideae</taxon>
        <taxon>Gossypium</taxon>
    </lineage>
</organism>
<evidence type="ECO:0000313" key="2">
    <source>
        <dbReference type="EMBL" id="KAB2048895.1"/>
    </source>
</evidence>
<keyword evidence="1" id="KW-0472">Membrane</keyword>
<evidence type="ECO:0000256" key="1">
    <source>
        <dbReference type="SAM" id="Phobius"/>
    </source>
</evidence>
<proteinExistence type="predicted"/>
<protein>
    <submittedName>
        <fullName evidence="2">Uncharacterized protein</fullName>
    </submittedName>
</protein>
<reference evidence="3" key="1">
    <citation type="journal article" date="2020" name="Nat. Genet.">
        <title>Genomic diversifications of five Gossypium allopolyploid species and their impact on cotton improvement.</title>
        <authorList>
            <person name="Chen Z.J."/>
            <person name="Sreedasyam A."/>
            <person name="Ando A."/>
            <person name="Song Q."/>
            <person name="De Santiago L.M."/>
            <person name="Hulse-Kemp A.M."/>
            <person name="Ding M."/>
            <person name="Ye W."/>
            <person name="Kirkbride R.C."/>
            <person name="Jenkins J."/>
            <person name="Plott C."/>
            <person name="Lovell J."/>
            <person name="Lin Y.M."/>
            <person name="Vaughn R."/>
            <person name="Liu B."/>
            <person name="Simpson S."/>
            <person name="Scheffler B.E."/>
            <person name="Wen L."/>
            <person name="Saski C.A."/>
            <person name="Grover C.E."/>
            <person name="Hu G."/>
            <person name="Conover J.L."/>
            <person name="Carlson J.W."/>
            <person name="Shu S."/>
            <person name="Boston L.B."/>
            <person name="Williams M."/>
            <person name="Peterson D.G."/>
            <person name="McGee K."/>
            <person name="Jones D.C."/>
            <person name="Wendel J.F."/>
            <person name="Stelly D.M."/>
            <person name="Grimwood J."/>
            <person name="Schmutz J."/>
        </authorList>
    </citation>
    <scope>NUCLEOTIDE SEQUENCE [LARGE SCALE GENOMIC DNA]</scope>
    <source>
        <strain evidence="3">cv. 3-79</strain>
    </source>
</reference>
<evidence type="ECO:0000313" key="3">
    <source>
        <dbReference type="Proteomes" id="UP000327439"/>
    </source>
</evidence>
<dbReference type="EMBL" id="CM018214">
    <property type="protein sequence ID" value="KAB2048895.1"/>
    <property type="molecule type" value="Genomic_DNA"/>
</dbReference>
<sequence length="124" mass="14066">MAKGAPMVIGFCQQKPRSWRSARISLEISLQLRCQRSKEKKSMAFLHEKRGEVRRRPCEEPLVGAPTLWPIPEASSALICCTLFLGVLGLGFGLLGFRIYLIGSDFIGLLLYCFLFLHFSFWVL</sequence>
<feature type="transmembrane region" description="Helical" evidence="1">
    <location>
        <begin position="106"/>
        <end position="123"/>
    </location>
</feature>
<keyword evidence="3" id="KW-1185">Reference proteome</keyword>
<name>A0A5J5SZ21_GOSBA</name>
<keyword evidence="1" id="KW-0812">Transmembrane</keyword>
<dbReference type="AlphaFoldDB" id="A0A5J5SZ21"/>
<dbReference type="Proteomes" id="UP000327439">
    <property type="component" value="Chromosome A13"/>
</dbReference>